<evidence type="ECO:0000256" key="1">
    <source>
        <dbReference type="SAM" id="MobiDB-lite"/>
    </source>
</evidence>
<name>A0A1G4BRU3_9PEZI</name>
<evidence type="ECO:0000313" key="2">
    <source>
        <dbReference type="EMBL" id="OHF04118.1"/>
    </source>
</evidence>
<protein>
    <submittedName>
        <fullName evidence="2">Uncharacterized protein</fullName>
    </submittedName>
</protein>
<proteinExistence type="predicted"/>
<comment type="caution">
    <text evidence="2">The sequence shown here is derived from an EMBL/GenBank/DDBJ whole genome shotgun (WGS) entry which is preliminary data.</text>
</comment>
<feature type="region of interest" description="Disordered" evidence="1">
    <location>
        <begin position="115"/>
        <end position="135"/>
    </location>
</feature>
<dbReference type="AlphaFoldDB" id="A0A1G4BRU3"/>
<dbReference type="GeneID" id="34553624"/>
<accession>A0A1G4BRU3</accession>
<keyword evidence="3" id="KW-1185">Reference proteome</keyword>
<dbReference type="RefSeq" id="XP_022481253.1">
    <property type="nucleotide sequence ID" value="XM_022612114.1"/>
</dbReference>
<reference evidence="2 3" key="1">
    <citation type="submission" date="2016-09" db="EMBL/GenBank/DDBJ databases">
        <authorList>
            <person name="Capua I."/>
            <person name="De Benedictis P."/>
            <person name="Joannis T."/>
            <person name="Lombin L.H."/>
            <person name="Cattoli G."/>
        </authorList>
    </citation>
    <scope>NUCLEOTIDE SEQUENCE [LARGE SCALE GENOMIC DNA]</scope>
    <source>
        <strain evidence="2 3">IMI 309357</strain>
    </source>
</reference>
<evidence type="ECO:0000313" key="3">
    <source>
        <dbReference type="Proteomes" id="UP000176998"/>
    </source>
</evidence>
<dbReference type="Proteomes" id="UP000176998">
    <property type="component" value="Unassembled WGS sequence"/>
</dbReference>
<gene>
    <name evidence="2" type="ORF">CORC01_00457</name>
</gene>
<dbReference type="EMBL" id="MJBS01000003">
    <property type="protein sequence ID" value="OHF04118.1"/>
    <property type="molecule type" value="Genomic_DNA"/>
</dbReference>
<organism evidence="2 3">
    <name type="scientific">Colletotrichum orchidophilum</name>
    <dbReference type="NCBI Taxonomy" id="1209926"/>
    <lineage>
        <taxon>Eukaryota</taxon>
        <taxon>Fungi</taxon>
        <taxon>Dikarya</taxon>
        <taxon>Ascomycota</taxon>
        <taxon>Pezizomycotina</taxon>
        <taxon>Sordariomycetes</taxon>
        <taxon>Hypocreomycetidae</taxon>
        <taxon>Glomerellales</taxon>
        <taxon>Glomerellaceae</taxon>
        <taxon>Colletotrichum</taxon>
    </lineage>
</organism>
<sequence length="157" mass="16688">MGALILTPTALALNHLNPISTPAAGETTQFLRAAGRIPVAHSVNTYLLMNGAENRNPLVLGEMLTLESLERPAELSLKPGLSFKLDITAARHREKRVAFAMPKVMQNAVAAAEMQSRSAGDRPYAPLPSSQRRSSVAVAKDVAASLYRAADVVSLSA</sequence>